<accession>A0A4Z1AGP9</accession>
<dbReference type="EMBL" id="RQGP01000012">
    <property type="protein sequence ID" value="TGL92889.1"/>
    <property type="molecule type" value="Genomic_DNA"/>
</dbReference>
<evidence type="ECO:0000313" key="4">
    <source>
        <dbReference type="Proteomes" id="UP000298263"/>
    </source>
</evidence>
<reference evidence="3" key="1">
    <citation type="journal article" date="2019" name="PLoS Negl. Trop. Dis.">
        <title>Revisiting the worldwide diversity of Leptospira species in the environment.</title>
        <authorList>
            <person name="Vincent A.T."/>
            <person name="Schiettekatte O."/>
            <person name="Bourhy P."/>
            <person name="Veyrier F.J."/>
            <person name="Picardeau M."/>
        </authorList>
    </citation>
    <scope>NUCLEOTIDE SEQUENCE [LARGE SCALE GENOMIC DNA]</scope>
    <source>
        <strain evidence="3">201702422</strain>
    </source>
</reference>
<protein>
    <recommendedName>
        <fullName evidence="5">Porin</fullName>
    </recommendedName>
</protein>
<dbReference type="OrthoDB" id="344424at2"/>
<keyword evidence="4" id="KW-1185">Reference proteome</keyword>
<feature type="chain" id="PRO_5043205178" description="Porin" evidence="2">
    <location>
        <begin position="23"/>
        <end position="250"/>
    </location>
</feature>
<name>A0A4Z1AGP9_9LEPT</name>
<proteinExistence type="predicted"/>
<evidence type="ECO:0008006" key="5">
    <source>
        <dbReference type="Google" id="ProtNLM"/>
    </source>
</evidence>
<dbReference type="Proteomes" id="UP000298263">
    <property type="component" value="Unassembled WGS sequence"/>
</dbReference>
<organism evidence="3 4">
    <name type="scientific">Leptospira congkakensis</name>
    <dbReference type="NCBI Taxonomy" id="2484932"/>
    <lineage>
        <taxon>Bacteria</taxon>
        <taxon>Pseudomonadati</taxon>
        <taxon>Spirochaetota</taxon>
        <taxon>Spirochaetia</taxon>
        <taxon>Leptospirales</taxon>
        <taxon>Leptospiraceae</taxon>
        <taxon>Leptospira</taxon>
    </lineage>
</organism>
<evidence type="ECO:0000256" key="2">
    <source>
        <dbReference type="SAM" id="SignalP"/>
    </source>
</evidence>
<dbReference type="AlphaFoldDB" id="A0A4Z1AGP9"/>
<sequence>MKHNLILILLCLSIAFVSALSAEPDEKEEKKEPVPEWSPRADKKSSIGNDEDSYEYSEILKLKPEPKVTNFWVYGATIGTPGSLNFNLGYYYKDVVFRVSGSRWREGLWGQQVDVGYSFWKTPVLAHSISVVFGKFGTDPYNIGSDLGHGGQYNYKTGVNIPGYQNANISETDMMIRSAVAEANPDLALYLDYESRNNRRVHFRQQYVGLTYDMLFSNFYLQMGAGIGSGDFQNYQLLFQMGYLFNTRSY</sequence>
<feature type="region of interest" description="Disordered" evidence="1">
    <location>
        <begin position="24"/>
        <end position="50"/>
    </location>
</feature>
<keyword evidence="2" id="KW-0732">Signal</keyword>
<gene>
    <name evidence="3" type="ORF">EHQ69_07860</name>
</gene>
<feature type="compositionally biased region" description="Basic and acidic residues" evidence="1">
    <location>
        <begin position="27"/>
        <end position="45"/>
    </location>
</feature>
<dbReference type="RefSeq" id="WP_135586328.1">
    <property type="nucleotide sequence ID" value="NZ_RQGO01000025.1"/>
</dbReference>
<evidence type="ECO:0000313" key="3">
    <source>
        <dbReference type="EMBL" id="TGL92889.1"/>
    </source>
</evidence>
<comment type="caution">
    <text evidence="3">The sequence shown here is derived from an EMBL/GenBank/DDBJ whole genome shotgun (WGS) entry which is preliminary data.</text>
</comment>
<feature type="signal peptide" evidence="2">
    <location>
        <begin position="1"/>
        <end position="22"/>
    </location>
</feature>
<evidence type="ECO:0000256" key="1">
    <source>
        <dbReference type="SAM" id="MobiDB-lite"/>
    </source>
</evidence>